<accession>A0ABW0B0D3</accession>
<comment type="caution">
    <text evidence="2">The sequence shown here is derived from an EMBL/GenBank/DDBJ whole genome shotgun (WGS) entry which is preliminary data.</text>
</comment>
<proteinExistence type="predicted"/>
<evidence type="ECO:0000256" key="1">
    <source>
        <dbReference type="SAM" id="MobiDB-lite"/>
    </source>
</evidence>
<keyword evidence="3" id="KW-1185">Reference proteome</keyword>
<dbReference type="RefSeq" id="WP_141695720.1">
    <property type="nucleotide sequence ID" value="NZ_JBHSKI010000003.1"/>
</dbReference>
<protein>
    <submittedName>
        <fullName evidence="2">Uncharacterized protein</fullName>
    </submittedName>
</protein>
<reference evidence="3" key="1">
    <citation type="journal article" date="2019" name="Int. J. Syst. Evol. Microbiol.">
        <title>The Global Catalogue of Microorganisms (GCM) 10K type strain sequencing project: providing services to taxonomists for standard genome sequencing and annotation.</title>
        <authorList>
            <consortium name="The Broad Institute Genomics Platform"/>
            <consortium name="The Broad Institute Genome Sequencing Center for Infectious Disease"/>
            <person name="Wu L."/>
            <person name="Ma J."/>
        </authorList>
    </citation>
    <scope>NUCLEOTIDE SEQUENCE [LARGE SCALE GENOMIC DNA]</scope>
    <source>
        <strain evidence="3">CGMCC 4.1721</strain>
    </source>
</reference>
<organism evidence="2 3">
    <name type="scientific">Streptomyces mutomycini</name>
    <dbReference type="NCBI Taxonomy" id="284036"/>
    <lineage>
        <taxon>Bacteria</taxon>
        <taxon>Bacillati</taxon>
        <taxon>Actinomycetota</taxon>
        <taxon>Actinomycetes</taxon>
        <taxon>Kitasatosporales</taxon>
        <taxon>Streptomycetaceae</taxon>
        <taxon>Streptomyces</taxon>
    </lineage>
</organism>
<feature type="region of interest" description="Disordered" evidence="1">
    <location>
        <begin position="1"/>
        <end position="29"/>
    </location>
</feature>
<evidence type="ECO:0000313" key="3">
    <source>
        <dbReference type="Proteomes" id="UP001596208"/>
    </source>
</evidence>
<name>A0ABW0B0D3_9ACTN</name>
<evidence type="ECO:0000313" key="2">
    <source>
        <dbReference type="EMBL" id="MFC5170649.1"/>
    </source>
</evidence>
<dbReference type="EMBL" id="JBHSKI010000003">
    <property type="protein sequence ID" value="MFC5170649.1"/>
    <property type="molecule type" value="Genomic_DNA"/>
</dbReference>
<gene>
    <name evidence="2" type="ORF">ACFPRK_08595</name>
</gene>
<dbReference type="Proteomes" id="UP001596208">
    <property type="component" value="Unassembled WGS sequence"/>
</dbReference>
<sequence length="116" mass="12605">MHRMTSTLDVPRAGLVDDMTEDDNGRGYERDETDTAFRQLVDHLVADGRPIAGTRVAPRAGGFFSTQLLFLTGQRTCRAGVLPVRQNTLQCDQCGGRFGFTPGGLWTCGACKAIGR</sequence>